<dbReference type="PANTHER" id="PTHR47658">
    <property type="entry name" value="HIGH MOBILITY GROUP B PROTEIN 12-RELATED"/>
    <property type="match status" value="1"/>
</dbReference>
<protein>
    <recommendedName>
        <fullName evidence="3">HMG box domain-containing protein</fullName>
    </recommendedName>
</protein>
<feature type="compositionally biased region" description="Basic and acidic residues" evidence="2">
    <location>
        <begin position="47"/>
        <end position="59"/>
    </location>
</feature>
<evidence type="ECO:0000256" key="1">
    <source>
        <dbReference type="PROSITE-ProRule" id="PRU00267"/>
    </source>
</evidence>
<name>A0A195D1B9_9HYME</name>
<feature type="region of interest" description="Disordered" evidence="2">
    <location>
        <begin position="1"/>
        <end position="76"/>
    </location>
</feature>
<evidence type="ECO:0000313" key="5">
    <source>
        <dbReference type="Proteomes" id="UP000078542"/>
    </source>
</evidence>
<reference evidence="4 5" key="1">
    <citation type="submission" date="2016-03" db="EMBL/GenBank/DDBJ databases">
        <title>Cyphomyrmex costatus WGS genome.</title>
        <authorList>
            <person name="Nygaard S."/>
            <person name="Hu H."/>
            <person name="Boomsma J."/>
            <person name="Zhang G."/>
        </authorList>
    </citation>
    <scope>NUCLEOTIDE SEQUENCE [LARGE SCALE GENOMIC DNA]</scope>
    <source>
        <strain evidence="4">MS0001</strain>
        <tissue evidence="4">Whole body</tissue>
    </source>
</reference>
<proteinExistence type="predicted"/>
<dbReference type="PANTHER" id="PTHR47658:SF6">
    <property type="entry name" value="HMG BOX DOMAIN-CONTAINING PROTEIN"/>
    <property type="match status" value="1"/>
</dbReference>
<gene>
    <name evidence="4" type="ORF">ALC62_02362</name>
</gene>
<dbReference type="OrthoDB" id="1919336at2759"/>
<dbReference type="PROSITE" id="PS50118">
    <property type="entry name" value="HMG_BOX_2"/>
    <property type="match status" value="1"/>
</dbReference>
<evidence type="ECO:0000256" key="2">
    <source>
        <dbReference type="SAM" id="MobiDB-lite"/>
    </source>
</evidence>
<evidence type="ECO:0000313" key="4">
    <source>
        <dbReference type="EMBL" id="KYN06703.1"/>
    </source>
</evidence>
<feature type="compositionally biased region" description="Low complexity" evidence="2">
    <location>
        <begin position="129"/>
        <end position="148"/>
    </location>
</feature>
<feature type="compositionally biased region" description="Basic and acidic residues" evidence="2">
    <location>
        <begin position="1"/>
        <end position="10"/>
    </location>
</feature>
<feature type="compositionally biased region" description="Basic residues" evidence="2">
    <location>
        <begin position="60"/>
        <end position="76"/>
    </location>
</feature>
<feature type="region of interest" description="Disordered" evidence="2">
    <location>
        <begin position="127"/>
        <end position="206"/>
    </location>
</feature>
<feature type="domain" description="HMG box" evidence="3">
    <location>
        <begin position="76"/>
        <end position="140"/>
    </location>
</feature>
<organism evidence="4 5">
    <name type="scientific">Cyphomyrmex costatus</name>
    <dbReference type="NCBI Taxonomy" id="456900"/>
    <lineage>
        <taxon>Eukaryota</taxon>
        <taxon>Metazoa</taxon>
        <taxon>Ecdysozoa</taxon>
        <taxon>Arthropoda</taxon>
        <taxon>Hexapoda</taxon>
        <taxon>Insecta</taxon>
        <taxon>Pterygota</taxon>
        <taxon>Neoptera</taxon>
        <taxon>Endopterygota</taxon>
        <taxon>Hymenoptera</taxon>
        <taxon>Apocrita</taxon>
        <taxon>Aculeata</taxon>
        <taxon>Formicoidea</taxon>
        <taxon>Formicidae</taxon>
        <taxon>Myrmicinae</taxon>
        <taxon>Cyphomyrmex</taxon>
    </lineage>
</organism>
<dbReference type="InterPro" id="IPR009071">
    <property type="entry name" value="HMG_box_dom"/>
</dbReference>
<dbReference type="SUPFAM" id="SSF47095">
    <property type="entry name" value="HMG-box"/>
    <property type="match status" value="1"/>
</dbReference>
<feature type="compositionally biased region" description="Basic and acidic residues" evidence="2">
    <location>
        <begin position="150"/>
        <end position="169"/>
    </location>
</feature>
<dbReference type="Gene3D" id="1.10.30.10">
    <property type="entry name" value="High mobility group box domain"/>
    <property type="match status" value="1"/>
</dbReference>
<evidence type="ECO:0000259" key="3">
    <source>
        <dbReference type="PROSITE" id="PS50118"/>
    </source>
</evidence>
<dbReference type="InterPro" id="IPR036910">
    <property type="entry name" value="HMG_box_dom_sf"/>
</dbReference>
<dbReference type="SMART" id="SM00398">
    <property type="entry name" value="HMG"/>
    <property type="match status" value="1"/>
</dbReference>
<sequence>MEDDNKREEIGEVTGGGIEEDGASRQQERGSDNQQLSRPSSSRKRMRNETDSSQRDRKPSRTRSRSRSSKPLQRRQWRSANAFLNFMQDFRQNYNKVKSRDLFRLGGQTWRQMSSTEKMPYVEAAKLAQQQSQQNTNKNTQQNKPNNSDSSKKPENQRDHKKNEREGRKESKRSRSKRDDSDVESDSATSGTGATMTSEDISDLSS</sequence>
<feature type="compositionally biased region" description="Low complexity" evidence="2">
    <location>
        <begin position="186"/>
        <end position="198"/>
    </location>
</feature>
<dbReference type="AlphaFoldDB" id="A0A195D1B9"/>
<dbReference type="GO" id="GO:0005634">
    <property type="term" value="C:nucleus"/>
    <property type="evidence" value="ECO:0007669"/>
    <property type="project" value="UniProtKB-UniRule"/>
</dbReference>
<feature type="DNA-binding region" description="HMG box" evidence="1">
    <location>
        <begin position="76"/>
        <end position="140"/>
    </location>
</feature>
<dbReference type="STRING" id="456900.A0A195D1B9"/>
<keyword evidence="1" id="KW-0238">DNA-binding</keyword>
<accession>A0A195D1B9</accession>
<dbReference type="Proteomes" id="UP000078542">
    <property type="component" value="Unassembled WGS sequence"/>
</dbReference>
<keyword evidence="1" id="KW-0539">Nucleus</keyword>
<keyword evidence="5" id="KW-1185">Reference proteome</keyword>
<dbReference type="Pfam" id="PF00505">
    <property type="entry name" value="HMG_box"/>
    <property type="match status" value="1"/>
</dbReference>
<dbReference type="EMBL" id="KQ976973">
    <property type="protein sequence ID" value="KYN06703.1"/>
    <property type="molecule type" value="Genomic_DNA"/>
</dbReference>
<feature type="compositionally biased region" description="Basic and acidic residues" evidence="2">
    <location>
        <begin position="22"/>
        <end position="31"/>
    </location>
</feature>
<dbReference type="GO" id="GO:0003677">
    <property type="term" value="F:DNA binding"/>
    <property type="evidence" value="ECO:0007669"/>
    <property type="project" value="UniProtKB-UniRule"/>
</dbReference>